<accession>A0AA35QU74</accession>
<dbReference type="Pfam" id="PF00102">
    <property type="entry name" value="Y_phosphatase"/>
    <property type="match status" value="1"/>
</dbReference>
<reference evidence="2" key="1">
    <citation type="submission" date="2023-03" db="EMBL/GenBank/DDBJ databases">
        <authorList>
            <person name="Steffen K."/>
            <person name="Cardenas P."/>
        </authorList>
    </citation>
    <scope>NUCLEOTIDE SEQUENCE</scope>
</reference>
<organism evidence="2 3">
    <name type="scientific">Geodia barretti</name>
    <name type="common">Barrett's horny sponge</name>
    <dbReference type="NCBI Taxonomy" id="519541"/>
    <lineage>
        <taxon>Eukaryota</taxon>
        <taxon>Metazoa</taxon>
        <taxon>Porifera</taxon>
        <taxon>Demospongiae</taxon>
        <taxon>Heteroscleromorpha</taxon>
        <taxon>Tetractinellida</taxon>
        <taxon>Astrophorina</taxon>
        <taxon>Geodiidae</taxon>
        <taxon>Geodia</taxon>
    </lineage>
</organism>
<dbReference type="Gene3D" id="3.90.190.10">
    <property type="entry name" value="Protein tyrosine phosphatase superfamily"/>
    <property type="match status" value="1"/>
</dbReference>
<protein>
    <submittedName>
        <fullName evidence="2">Receptor-type tyrosine-protein phosphatase alpha</fullName>
    </submittedName>
</protein>
<keyword evidence="2" id="KW-0675">Receptor</keyword>
<dbReference type="InterPro" id="IPR029021">
    <property type="entry name" value="Prot-tyrosine_phosphatase-like"/>
</dbReference>
<proteinExistence type="predicted"/>
<feature type="non-terminal residue" evidence="2">
    <location>
        <position position="1"/>
    </location>
</feature>
<dbReference type="EMBL" id="CASHTH010000141">
    <property type="protein sequence ID" value="CAI7992253.1"/>
    <property type="molecule type" value="Genomic_DNA"/>
</dbReference>
<keyword evidence="3" id="KW-1185">Reference proteome</keyword>
<comment type="caution">
    <text evidence="2">The sequence shown here is derived from an EMBL/GenBank/DDBJ whole genome shotgun (WGS) entry which is preliminary data.</text>
</comment>
<evidence type="ECO:0000259" key="1">
    <source>
        <dbReference type="Pfam" id="PF00102"/>
    </source>
</evidence>
<dbReference type="AlphaFoldDB" id="A0AA35QU74"/>
<evidence type="ECO:0000313" key="2">
    <source>
        <dbReference type="EMBL" id="CAI7992253.1"/>
    </source>
</evidence>
<dbReference type="SUPFAM" id="SSF52799">
    <property type="entry name" value="(Phosphotyrosine protein) phosphatases II"/>
    <property type="match status" value="1"/>
</dbReference>
<dbReference type="GO" id="GO:0004725">
    <property type="term" value="F:protein tyrosine phosphatase activity"/>
    <property type="evidence" value="ECO:0007669"/>
    <property type="project" value="InterPro"/>
</dbReference>
<dbReference type="InterPro" id="IPR000242">
    <property type="entry name" value="PTP_cat"/>
</dbReference>
<feature type="domain" description="Tyrosine-protein phosphatase" evidence="1">
    <location>
        <begin position="7"/>
        <end position="38"/>
    </location>
</feature>
<dbReference type="Proteomes" id="UP001174909">
    <property type="component" value="Unassembled WGS sequence"/>
</dbReference>
<sequence length="50" mass="5837">MPIHWVVDVFQVAKAMRVQKPGAIQTLEQYQSIFEALLVFIDSFETYSNF</sequence>
<evidence type="ECO:0000313" key="3">
    <source>
        <dbReference type="Proteomes" id="UP001174909"/>
    </source>
</evidence>
<gene>
    <name evidence="2" type="ORF">GBAR_LOCUS951</name>
</gene>
<name>A0AA35QU74_GEOBA</name>